<feature type="compositionally biased region" description="Basic and acidic residues" evidence="1">
    <location>
        <begin position="151"/>
        <end position="171"/>
    </location>
</feature>
<proteinExistence type="predicted"/>
<feature type="region of interest" description="Disordered" evidence="1">
    <location>
        <begin position="1"/>
        <end position="45"/>
    </location>
</feature>
<dbReference type="OrthoDB" id="10525302at2759"/>
<evidence type="ECO:0000313" key="3">
    <source>
        <dbReference type="Proteomes" id="UP000054047"/>
    </source>
</evidence>
<feature type="non-terminal residue" evidence="2">
    <location>
        <position position="1"/>
    </location>
</feature>
<evidence type="ECO:0000313" key="2">
    <source>
        <dbReference type="EMBL" id="KIH53192.1"/>
    </source>
</evidence>
<keyword evidence="3" id="KW-1185">Reference proteome</keyword>
<reference evidence="2 3" key="1">
    <citation type="submission" date="2013-12" db="EMBL/GenBank/DDBJ databases">
        <title>Draft genome of the parsitic nematode Ancylostoma duodenale.</title>
        <authorList>
            <person name="Mitreva M."/>
        </authorList>
    </citation>
    <scope>NUCLEOTIDE SEQUENCE [LARGE SCALE GENOMIC DNA]</scope>
    <source>
        <strain evidence="2 3">Zhejiang</strain>
    </source>
</reference>
<feature type="compositionally biased region" description="Basic and acidic residues" evidence="1">
    <location>
        <begin position="35"/>
        <end position="45"/>
    </location>
</feature>
<accession>A0A0C2CTR5</accession>
<dbReference type="EMBL" id="KN741832">
    <property type="protein sequence ID" value="KIH53192.1"/>
    <property type="molecule type" value="Genomic_DNA"/>
</dbReference>
<dbReference type="Proteomes" id="UP000054047">
    <property type="component" value="Unassembled WGS sequence"/>
</dbReference>
<dbReference type="AlphaFoldDB" id="A0A0C2CTR5"/>
<feature type="region of interest" description="Disordered" evidence="1">
    <location>
        <begin position="62"/>
        <end position="171"/>
    </location>
</feature>
<gene>
    <name evidence="2" type="ORF">ANCDUO_16688</name>
</gene>
<feature type="compositionally biased region" description="Basic and acidic residues" evidence="1">
    <location>
        <begin position="103"/>
        <end position="118"/>
    </location>
</feature>
<organism evidence="2 3">
    <name type="scientific">Ancylostoma duodenale</name>
    <dbReference type="NCBI Taxonomy" id="51022"/>
    <lineage>
        <taxon>Eukaryota</taxon>
        <taxon>Metazoa</taxon>
        <taxon>Ecdysozoa</taxon>
        <taxon>Nematoda</taxon>
        <taxon>Chromadorea</taxon>
        <taxon>Rhabditida</taxon>
        <taxon>Rhabditina</taxon>
        <taxon>Rhabditomorpha</taxon>
        <taxon>Strongyloidea</taxon>
        <taxon>Ancylostomatidae</taxon>
        <taxon>Ancylostomatinae</taxon>
        <taxon>Ancylostoma</taxon>
    </lineage>
</organism>
<feature type="compositionally biased region" description="Basic and acidic residues" evidence="1">
    <location>
        <begin position="62"/>
        <end position="72"/>
    </location>
</feature>
<feature type="compositionally biased region" description="Basic and acidic residues" evidence="1">
    <location>
        <begin position="129"/>
        <end position="143"/>
    </location>
</feature>
<sequence>EDSQLKAKDLERPQEPIQTCPVTEPATAAQSTGPREPRKPREFVKETTTVETYVVEKVVQEDPGSLRKECGKPQEQPVCKPVEEEQLHTARKPEEIQEIVLRQPEEPLHTAKEPEKPQQEQVQKPLTKLVEEEQLHTARKPEEIQEIVLRQPEEPLHTAKEPEKPKCIQETKTVETHVVEKVIQVSRG</sequence>
<feature type="compositionally biased region" description="Basic and acidic residues" evidence="1">
    <location>
        <begin position="1"/>
        <end position="14"/>
    </location>
</feature>
<evidence type="ECO:0000256" key="1">
    <source>
        <dbReference type="SAM" id="MobiDB-lite"/>
    </source>
</evidence>
<feature type="compositionally biased region" description="Basic and acidic residues" evidence="1">
    <location>
        <begin position="81"/>
        <end position="95"/>
    </location>
</feature>
<name>A0A0C2CTR5_9BILA</name>
<protein>
    <submittedName>
        <fullName evidence="2">Uncharacterized protein</fullName>
    </submittedName>
</protein>